<reference evidence="7" key="1">
    <citation type="submission" date="2020-05" db="EMBL/GenBank/DDBJ databases">
        <title>Mycena genomes resolve the evolution of fungal bioluminescence.</title>
        <authorList>
            <person name="Tsai I.J."/>
        </authorList>
    </citation>
    <scope>NUCLEOTIDE SEQUENCE</scope>
    <source>
        <strain evidence="7">171206Taipei</strain>
    </source>
</reference>
<dbReference type="EMBL" id="JACAZF010000009">
    <property type="protein sequence ID" value="KAF7295034.1"/>
    <property type="molecule type" value="Genomic_DNA"/>
</dbReference>
<name>A0A8H6VV38_9AGAR</name>
<keyword evidence="2" id="KW-0813">Transport</keyword>
<evidence type="ECO:0000256" key="1">
    <source>
        <dbReference type="ARBA" id="ARBA00004555"/>
    </source>
</evidence>
<dbReference type="GO" id="GO:0034498">
    <property type="term" value="P:early endosome to Golgi transport"/>
    <property type="evidence" value="ECO:0007669"/>
    <property type="project" value="TreeGrafter"/>
</dbReference>
<evidence type="ECO:0000259" key="5">
    <source>
        <dbReference type="Pfam" id="PF23036"/>
    </source>
</evidence>
<protein>
    <recommendedName>
        <fullName evidence="9">Trafficking protein particle complex subunit 10</fullName>
    </recommendedName>
</protein>
<feature type="domain" description="DUF7077" evidence="6">
    <location>
        <begin position="705"/>
        <end position="811"/>
    </location>
</feature>
<sequence length="1175" mass="130702">MPPPQRVLVSYAGTQTYLASAHWDQVHTALLAQLPLRNIHWKSASRPSIRTIQELNIALVPLESLRDEHTSQIPATLLEKPFLNIYIVTCDDADLEGYKNTIKRQVKEWHTTISAKKNQEWLIFHVVRPDARLPSGNFFQLKGSVLDKLKSDFNSDKRERCVQLSWTSGYSNPAVWADFLAKLKDGLLSSFDAAVTQREEEVKRSESQRQMPGWNFCTFFILKESLAGSFHGVNLFEDALVQYDELEVSFYQVLKERNLSWFGTLITPTPNDDSVPLLSISKKPYRDLILANTISVFDFRIYILARQCEILASMGRLNEVGKKAAAFLGAFGRRLREVEETLPRFFIEAWTYCSALSVVDQCDTWATGSDIQGPKLNAFNASKGELLELARGQLDIIGVQLEHLPARTPFCNTTRAPSPSPFAADKQLSGRTFIEAIENRNSFYETYVGITNRAIDMYAKAGRRKFALRLHGSLAALDVHRGRLAEALTTYTSLPAHYSPHQWTSLESLMLSMALDTHAQLNKSNDREWIHILLSFLKTRVETAGLDMLMHEEDSVEYISKLIQSMKDSATQLDSDLLYSDHPAISIRAEESAKPAGDKDGSFLNVVVHNRLPCVVPLDEVVAVLSGRDAERLRFSASVDSIPPGKTEITLFCPTSSAGMYVLESSEAHMAHVIFQWTHKKAGTSKVPTARSNFSLVRIPRDLLAMDVRLHQPNLIELGRPPMLLVAISTGRNHVAKGSIKFRAPSVTFKYQNVTNAHPESEAFTADNACIPLSNLAEGSHLELLLPYSDASAFHVMRVDVEVEYVTEAESSITRTLHLSRVVATTLPVSVNVQDFFRGDRLFSRFTVSTTSHQHVRIADAQLQLPDSGLDGVKVVPCSPQSRGVVTVTPAQPANFLFYTESAHGPVRDPLKFRITYRMLREEVEALIESTVEEVIGNSASLLAERVQLVNRLVEALEQDSAWVDLYGVSGELVVPNSIGQLSDSDEPLQKVVKLLREHKHPHPPVGKWREIKIPVDVPFMNIVAGAGITLTPPGSTPAGHSTPSLYAGQPIPATLTINTSFHWGSNVKDSQRIYMMRFDVEEMVRDWLVSGRKRGDFAAKDNGTYTVPITLIALHHGELVLPKVMVSALPLVGEVTMGSMAIPSTETYQVHGAEKVLVLPRGGRSTFVLGMGSE</sequence>
<gene>
    <name evidence="7" type="ORF">MIND_01041600</name>
</gene>
<dbReference type="Proteomes" id="UP000636479">
    <property type="component" value="Unassembled WGS sequence"/>
</dbReference>
<keyword evidence="8" id="KW-1185">Reference proteome</keyword>
<dbReference type="GO" id="GO:1990071">
    <property type="term" value="C:TRAPPII protein complex"/>
    <property type="evidence" value="ECO:0007669"/>
    <property type="project" value="InterPro"/>
</dbReference>
<dbReference type="Pfam" id="PF12584">
    <property type="entry name" value="TRAPPC10"/>
    <property type="match status" value="1"/>
</dbReference>
<feature type="domain" description="TRAPPC10/Trs130 N-terminal" evidence="5">
    <location>
        <begin position="19"/>
        <end position="320"/>
    </location>
</feature>
<evidence type="ECO:0000256" key="2">
    <source>
        <dbReference type="ARBA" id="ARBA00022448"/>
    </source>
</evidence>
<dbReference type="PANTHER" id="PTHR13251:SF3">
    <property type="entry name" value="TRAFFICKING PROTEIN PARTICLE COMPLEX SUBUNIT 10"/>
    <property type="match status" value="1"/>
</dbReference>
<dbReference type="Pfam" id="PF23274">
    <property type="entry name" value="DUF7077"/>
    <property type="match status" value="1"/>
</dbReference>
<dbReference type="Pfam" id="PF23036">
    <property type="entry name" value="TRAPPC10_1st"/>
    <property type="match status" value="1"/>
</dbReference>
<dbReference type="AlphaFoldDB" id="A0A8H6VV38"/>
<dbReference type="GeneID" id="59349519"/>
<proteinExistence type="predicted"/>
<comment type="subcellular location">
    <subcellularLocation>
        <location evidence="1">Golgi apparatus</location>
    </subcellularLocation>
</comment>
<keyword evidence="3" id="KW-0333">Golgi apparatus</keyword>
<evidence type="ECO:0000259" key="6">
    <source>
        <dbReference type="Pfam" id="PF23274"/>
    </source>
</evidence>
<comment type="caution">
    <text evidence="7">The sequence shown here is derived from an EMBL/GenBank/DDBJ whole genome shotgun (WGS) entry which is preliminary data.</text>
</comment>
<dbReference type="GO" id="GO:0005829">
    <property type="term" value="C:cytosol"/>
    <property type="evidence" value="ECO:0007669"/>
    <property type="project" value="GOC"/>
</dbReference>
<feature type="domain" description="TRAPPC10/Trs130 C-terminal" evidence="4">
    <location>
        <begin position="1015"/>
        <end position="1160"/>
    </location>
</feature>
<dbReference type="InterPro" id="IPR056913">
    <property type="entry name" value="TRAPPC10/Trs130_N"/>
</dbReference>
<evidence type="ECO:0008006" key="9">
    <source>
        <dbReference type="Google" id="ProtNLM"/>
    </source>
</evidence>
<evidence type="ECO:0000256" key="3">
    <source>
        <dbReference type="ARBA" id="ARBA00023034"/>
    </source>
</evidence>
<evidence type="ECO:0000259" key="4">
    <source>
        <dbReference type="Pfam" id="PF12584"/>
    </source>
</evidence>
<dbReference type="InterPro" id="IPR022233">
    <property type="entry name" value="TRAPPC10/Trs130_C"/>
</dbReference>
<dbReference type="InterPro" id="IPR045126">
    <property type="entry name" value="TRAPPC10/Trs130"/>
</dbReference>
<dbReference type="PANTHER" id="PTHR13251">
    <property type="entry name" value="EPILEPSY HOLOPROSENCEPHALY CANDIDATE 1/TMEM1"/>
    <property type="match status" value="1"/>
</dbReference>
<dbReference type="InterPro" id="IPR055505">
    <property type="entry name" value="DUF7077"/>
</dbReference>
<evidence type="ECO:0000313" key="8">
    <source>
        <dbReference type="Proteomes" id="UP000636479"/>
    </source>
</evidence>
<evidence type="ECO:0000313" key="7">
    <source>
        <dbReference type="EMBL" id="KAF7295034.1"/>
    </source>
</evidence>
<organism evidence="7 8">
    <name type="scientific">Mycena indigotica</name>
    <dbReference type="NCBI Taxonomy" id="2126181"/>
    <lineage>
        <taxon>Eukaryota</taxon>
        <taxon>Fungi</taxon>
        <taxon>Dikarya</taxon>
        <taxon>Basidiomycota</taxon>
        <taxon>Agaricomycotina</taxon>
        <taxon>Agaricomycetes</taxon>
        <taxon>Agaricomycetidae</taxon>
        <taxon>Agaricales</taxon>
        <taxon>Marasmiineae</taxon>
        <taxon>Mycenaceae</taxon>
        <taxon>Mycena</taxon>
    </lineage>
</organism>
<dbReference type="GO" id="GO:0006891">
    <property type="term" value="P:intra-Golgi vesicle-mediated transport"/>
    <property type="evidence" value="ECO:0007669"/>
    <property type="project" value="TreeGrafter"/>
</dbReference>
<accession>A0A8H6VV38</accession>
<dbReference type="OrthoDB" id="10256906at2759"/>
<dbReference type="RefSeq" id="XP_037216397.1">
    <property type="nucleotide sequence ID" value="XM_037367003.1"/>
</dbReference>